<dbReference type="Proteomes" id="UP000634530">
    <property type="component" value="Chromosome"/>
</dbReference>
<name>A0A9E6PQJ7_9PSED</name>
<accession>A0A9E6PQJ7</accession>
<dbReference type="KEGG" id="pvw:HU752_012745"/>
<reference evidence="2 3" key="2">
    <citation type="journal article" date="2021" name="Microorganisms">
        <title>The Ever-Expanding Pseudomonas Genus: Description of 43 New Species and Partition of the Pseudomonas putida Group.</title>
        <authorList>
            <person name="Girard L."/>
            <person name="Lood C."/>
            <person name="Hofte M."/>
            <person name="Vandamme P."/>
            <person name="Rokni-Zadeh H."/>
            <person name="van Noort V."/>
            <person name="Lavigne R."/>
            <person name="De Mot R."/>
        </authorList>
    </citation>
    <scope>NUCLEOTIDE SEQUENCE [LARGE SCALE GENOMIC DNA]</scope>
    <source>
        <strain evidence="2 3">RW8P3</strain>
    </source>
</reference>
<keyword evidence="3" id="KW-1185">Reference proteome</keyword>
<dbReference type="InterPro" id="IPR050471">
    <property type="entry name" value="AB_hydrolase"/>
</dbReference>
<dbReference type="PANTHER" id="PTHR43433:SF5">
    <property type="entry name" value="AB HYDROLASE-1 DOMAIN-CONTAINING PROTEIN"/>
    <property type="match status" value="1"/>
</dbReference>
<dbReference type="InterPro" id="IPR000073">
    <property type="entry name" value="AB_hydrolase_1"/>
</dbReference>
<dbReference type="Gene3D" id="3.40.50.1820">
    <property type="entry name" value="alpha/beta hydrolase"/>
    <property type="match status" value="1"/>
</dbReference>
<keyword evidence="2" id="KW-0378">Hydrolase</keyword>
<dbReference type="EMBL" id="CP077093">
    <property type="protein sequence ID" value="QXI30753.1"/>
    <property type="molecule type" value="Genomic_DNA"/>
</dbReference>
<dbReference type="InterPro" id="IPR029058">
    <property type="entry name" value="AB_hydrolase_fold"/>
</dbReference>
<protein>
    <submittedName>
        <fullName evidence="2">Alpha/beta fold hydrolase</fullName>
    </submittedName>
</protein>
<dbReference type="GO" id="GO:0046503">
    <property type="term" value="P:glycerolipid catabolic process"/>
    <property type="evidence" value="ECO:0007669"/>
    <property type="project" value="TreeGrafter"/>
</dbReference>
<dbReference type="GO" id="GO:0004806">
    <property type="term" value="F:triacylglycerol lipase activity"/>
    <property type="evidence" value="ECO:0007669"/>
    <property type="project" value="TreeGrafter"/>
</dbReference>
<dbReference type="PANTHER" id="PTHR43433">
    <property type="entry name" value="HYDROLASE, ALPHA/BETA FOLD FAMILY PROTEIN"/>
    <property type="match status" value="1"/>
</dbReference>
<evidence type="ECO:0000259" key="1">
    <source>
        <dbReference type="Pfam" id="PF00561"/>
    </source>
</evidence>
<gene>
    <name evidence="2" type="ORF">HU752_012745</name>
</gene>
<feature type="domain" description="AB hydrolase-1" evidence="1">
    <location>
        <begin position="22"/>
        <end position="276"/>
    </location>
</feature>
<proteinExistence type="predicted"/>
<sequence length="296" mass="31103">MTTLPANGLELAYDSFGAPNDPAILLIAGLGTQMLRWTVPFCRSLAAEGFRVIRFDNRDSGGSTHFSQRGTPDLGALVATLMAGQRPQVPYSLHDMARDALGLLDALAIERAHVVGRSMGGMIAQLLASEHPGRVLSLTSIMSSTGNPALPQTAPELMAMLMHPAPDPAVDEAAYLAHSLAFARRIAGSAQPFDEAAQRELILEERRRAGGTGGLSRQIAAIAATGDLRPRLATIRAPALIIHGADDPLILPACGEDSAASIPGAELLLVEGMGHDLPPAHYPLVSAAIVRNARRA</sequence>
<dbReference type="RefSeq" id="WP_186679754.1">
    <property type="nucleotide sequence ID" value="NZ_CP077093.1"/>
</dbReference>
<dbReference type="Pfam" id="PF00561">
    <property type="entry name" value="Abhydrolase_1"/>
    <property type="match status" value="1"/>
</dbReference>
<organism evidence="2 3">
    <name type="scientific">Pseudomonas vanderleydeniana</name>
    <dbReference type="NCBI Taxonomy" id="2745495"/>
    <lineage>
        <taxon>Bacteria</taxon>
        <taxon>Pseudomonadati</taxon>
        <taxon>Pseudomonadota</taxon>
        <taxon>Gammaproteobacteria</taxon>
        <taxon>Pseudomonadales</taxon>
        <taxon>Pseudomonadaceae</taxon>
        <taxon>Pseudomonas</taxon>
    </lineage>
</organism>
<dbReference type="AlphaFoldDB" id="A0A9E6PQJ7"/>
<evidence type="ECO:0000313" key="2">
    <source>
        <dbReference type="EMBL" id="QXI30753.1"/>
    </source>
</evidence>
<dbReference type="SUPFAM" id="SSF53474">
    <property type="entry name" value="alpha/beta-Hydrolases"/>
    <property type="match status" value="1"/>
</dbReference>
<reference evidence="2 3" key="1">
    <citation type="journal article" date="2020" name="Microorganisms">
        <title>Reliable Identification of Environmental Pseudomonas Isolates Using the rpoD Gene.</title>
        <authorList>
            <consortium name="The Broad Institute Genome Sequencing Platform"/>
            <person name="Girard L."/>
            <person name="Lood C."/>
            <person name="Rokni-Zadeh H."/>
            <person name="van Noort V."/>
            <person name="Lavigne R."/>
            <person name="De Mot R."/>
        </authorList>
    </citation>
    <scope>NUCLEOTIDE SEQUENCE [LARGE SCALE GENOMIC DNA]</scope>
    <source>
        <strain evidence="2 3">RW8P3</strain>
    </source>
</reference>
<evidence type="ECO:0000313" key="3">
    <source>
        <dbReference type="Proteomes" id="UP000634530"/>
    </source>
</evidence>